<keyword evidence="1" id="KW-0813">Transport</keyword>
<evidence type="ECO:0000259" key="5">
    <source>
        <dbReference type="PROSITE" id="PS50893"/>
    </source>
</evidence>
<dbReference type="PROSITE" id="PS50893">
    <property type="entry name" value="ABC_TRANSPORTER_2"/>
    <property type="match status" value="1"/>
</dbReference>
<dbReference type="PROSITE" id="PS00211">
    <property type="entry name" value="ABC_TRANSPORTER_1"/>
    <property type="match status" value="1"/>
</dbReference>
<dbReference type="Pfam" id="PF00005">
    <property type="entry name" value="ABC_tran"/>
    <property type="match status" value="1"/>
</dbReference>
<dbReference type="CDD" id="cd03214">
    <property type="entry name" value="ABC_Iron-Siderophores_B12_Hemin"/>
    <property type="match status" value="1"/>
</dbReference>
<dbReference type="SMART" id="SM00382">
    <property type="entry name" value="AAA"/>
    <property type="match status" value="1"/>
</dbReference>
<evidence type="ECO:0000313" key="7">
    <source>
        <dbReference type="Proteomes" id="UP001215956"/>
    </source>
</evidence>
<evidence type="ECO:0000256" key="2">
    <source>
        <dbReference type="ARBA" id="ARBA00022741"/>
    </source>
</evidence>
<dbReference type="PANTHER" id="PTHR42794:SF1">
    <property type="entry name" value="HEMIN IMPORT ATP-BINDING PROTEIN HMUV"/>
    <property type="match status" value="1"/>
</dbReference>
<dbReference type="SUPFAM" id="SSF52540">
    <property type="entry name" value="P-loop containing nucleoside triphosphate hydrolases"/>
    <property type="match status" value="1"/>
</dbReference>
<proteinExistence type="predicted"/>
<evidence type="ECO:0000256" key="4">
    <source>
        <dbReference type="ARBA" id="ARBA00022967"/>
    </source>
</evidence>
<dbReference type="GO" id="GO:0005524">
    <property type="term" value="F:ATP binding"/>
    <property type="evidence" value="ECO:0007669"/>
    <property type="project" value="UniProtKB-KW"/>
</dbReference>
<keyword evidence="4" id="KW-1278">Translocase</keyword>
<dbReference type="Gene3D" id="3.40.50.300">
    <property type="entry name" value="P-loop containing nucleotide triphosphate hydrolases"/>
    <property type="match status" value="1"/>
</dbReference>
<feature type="domain" description="ABC transporter" evidence="5">
    <location>
        <begin position="4"/>
        <end position="238"/>
    </location>
</feature>
<name>A0ABT5XE84_9EURY</name>
<gene>
    <name evidence="6" type="ORF">P0O24_05450</name>
</gene>
<keyword evidence="2" id="KW-0547">Nucleotide-binding</keyword>
<dbReference type="EMBL" id="JARFPL010000013">
    <property type="protein sequence ID" value="MDF0593026.1"/>
    <property type="molecule type" value="Genomic_DNA"/>
</dbReference>
<keyword evidence="7" id="KW-1185">Reference proteome</keyword>
<dbReference type="InterPro" id="IPR003439">
    <property type="entry name" value="ABC_transporter-like_ATP-bd"/>
</dbReference>
<dbReference type="InterPro" id="IPR027417">
    <property type="entry name" value="P-loop_NTPase"/>
</dbReference>
<evidence type="ECO:0000256" key="3">
    <source>
        <dbReference type="ARBA" id="ARBA00022840"/>
    </source>
</evidence>
<dbReference type="PANTHER" id="PTHR42794">
    <property type="entry name" value="HEMIN IMPORT ATP-BINDING PROTEIN HMUV"/>
    <property type="match status" value="1"/>
</dbReference>
<organism evidence="6 7">
    <name type="scientific">Candidatus Methanocrinis alkalitolerans</name>
    <dbReference type="NCBI Taxonomy" id="3033395"/>
    <lineage>
        <taxon>Archaea</taxon>
        <taxon>Methanobacteriati</taxon>
        <taxon>Methanobacteriota</taxon>
        <taxon>Stenosarchaea group</taxon>
        <taxon>Methanomicrobia</taxon>
        <taxon>Methanotrichales</taxon>
        <taxon>Methanotrichaceae</taxon>
        <taxon>Methanocrinis</taxon>
    </lineage>
</organism>
<protein>
    <submittedName>
        <fullName evidence="6">ABC transporter ATP-binding protein</fullName>
    </submittedName>
</protein>
<dbReference type="RefSeq" id="WP_316968731.1">
    <property type="nucleotide sequence ID" value="NZ_JARFPL010000013.1"/>
</dbReference>
<dbReference type="InterPro" id="IPR017871">
    <property type="entry name" value="ABC_transporter-like_CS"/>
</dbReference>
<dbReference type="Proteomes" id="UP001215956">
    <property type="component" value="Unassembled WGS sequence"/>
</dbReference>
<sequence length="261" mass="28855">MVKITIKDLSFSYGSRKILDDLNVVVGDSEVLSLVGPNGSGKTTLIKCIDRILKPKGTILLDGGKDLQSLSRQEVARYIGYVPQSTTSALTTTVFDTILMGRRPHMGWRVTDEDIDRVVEMMKLLHVEEFALKDFSELSGGQKQRVLIARALCQEPEVLLLDEPTSNLDVKHQLEALDTVRAIVKKTDISAVMAIHDLNLAARYSDTLVMLKEGKVHAIGDPLSLLTKENIRSIFGVEAAVMRDLDRPYVVPLRSLSGEAL</sequence>
<reference evidence="6 7" key="1">
    <citation type="submission" date="2023-03" db="EMBL/GenBank/DDBJ databases">
        <title>Whole genome sequencing of Methanotrichaceae archaeon M04Ac.</title>
        <authorList>
            <person name="Khomyakova M.A."/>
            <person name="Merkel A.Y."/>
            <person name="Slobodkin A.I."/>
        </authorList>
    </citation>
    <scope>NUCLEOTIDE SEQUENCE [LARGE SCALE GENOMIC DNA]</scope>
    <source>
        <strain evidence="6 7">M04Ac</strain>
    </source>
</reference>
<keyword evidence="3 6" id="KW-0067">ATP-binding</keyword>
<evidence type="ECO:0000256" key="1">
    <source>
        <dbReference type="ARBA" id="ARBA00022448"/>
    </source>
</evidence>
<comment type="caution">
    <text evidence="6">The sequence shown here is derived from an EMBL/GenBank/DDBJ whole genome shotgun (WGS) entry which is preliminary data.</text>
</comment>
<evidence type="ECO:0000313" key="6">
    <source>
        <dbReference type="EMBL" id="MDF0593026.1"/>
    </source>
</evidence>
<dbReference type="InterPro" id="IPR003593">
    <property type="entry name" value="AAA+_ATPase"/>
</dbReference>
<accession>A0ABT5XE84</accession>